<organism evidence="2 3">
    <name type="scientific">Cutaneotrichosporon oleaginosum</name>
    <dbReference type="NCBI Taxonomy" id="879819"/>
    <lineage>
        <taxon>Eukaryota</taxon>
        <taxon>Fungi</taxon>
        <taxon>Dikarya</taxon>
        <taxon>Basidiomycota</taxon>
        <taxon>Agaricomycotina</taxon>
        <taxon>Tremellomycetes</taxon>
        <taxon>Trichosporonales</taxon>
        <taxon>Trichosporonaceae</taxon>
        <taxon>Cutaneotrichosporon</taxon>
    </lineage>
</organism>
<dbReference type="AlphaFoldDB" id="A0A0J0XM00"/>
<dbReference type="PANTHER" id="PTHR35192">
    <property type="entry name" value="PROTEIN, PUTATIVE-RELATED"/>
    <property type="match status" value="1"/>
</dbReference>
<evidence type="ECO:0000259" key="1">
    <source>
        <dbReference type="Pfam" id="PF21671"/>
    </source>
</evidence>
<protein>
    <recommendedName>
        <fullName evidence="1">Protein CPL1-like domain-containing protein</fullName>
    </recommendedName>
</protein>
<accession>A0A0J0XM00</accession>
<evidence type="ECO:0000313" key="2">
    <source>
        <dbReference type="EMBL" id="KLT42141.1"/>
    </source>
</evidence>
<dbReference type="OrthoDB" id="439917at2759"/>
<dbReference type="Pfam" id="PF21671">
    <property type="entry name" value="CPL1-like"/>
    <property type="match status" value="1"/>
</dbReference>
<reference evidence="2 3" key="1">
    <citation type="submission" date="2015-03" db="EMBL/GenBank/DDBJ databases">
        <title>Genomics and transcriptomics of the oil-accumulating basidiomycete yeast T. oleaginosus allow insights into substrate utilization and the diverse evolutionary trajectories of mating systems in fungi.</title>
        <authorList>
            <consortium name="DOE Joint Genome Institute"/>
            <person name="Kourist R."/>
            <person name="Kracht O."/>
            <person name="Bracharz F."/>
            <person name="Lipzen A."/>
            <person name="Nolan M."/>
            <person name="Ohm R."/>
            <person name="Grigoriev I."/>
            <person name="Sun S."/>
            <person name="Heitman J."/>
            <person name="Bruck T."/>
            <person name="Nowrousian M."/>
        </authorList>
    </citation>
    <scope>NUCLEOTIDE SEQUENCE [LARGE SCALE GENOMIC DNA]</scope>
    <source>
        <strain evidence="2 3">IBC0246</strain>
    </source>
</reference>
<dbReference type="STRING" id="879819.A0A0J0XM00"/>
<dbReference type="InterPro" id="IPR048661">
    <property type="entry name" value="CPL1-like"/>
</dbReference>
<feature type="non-terminal residue" evidence="2">
    <location>
        <position position="1"/>
    </location>
</feature>
<dbReference type="InterPro" id="IPR038955">
    <property type="entry name" value="PriA/CPL1_fungi"/>
</dbReference>
<name>A0A0J0XM00_9TREE</name>
<feature type="domain" description="Protein CPL1-like" evidence="1">
    <location>
        <begin position="95"/>
        <end position="152"/>
    </location>
</feature>
<dbReference type="EMBL" id="KQ087208">
    <property type="protein sequence ID" value="KLT42141.1"/>
    <property type="molecule type" value="Genomic_DNA"/>
</dbReference>
<dbReference type="Proteomes" id="UP000053611">
    <property type="component" value="Unassembled WGS sequence"/>
</dbReference>
<evidence type="ECO:0000313" key="3">
    <source>
        <dbReference type="Proteomes" id="UP000053611"/>
    </source>
</evidence>
<dbReference type="PANTHER" id="PTHR35192:SF2">
    <property type="entry name" value="APPLE DOMAIN-CONTAINING PROTEIN"/>
    <property type="match status" value="1"/>
</dbReference>
<keyword evidence="3" id="KW-1185">Reference proteome</keyword>
<proteinExistence type="predicted"/>
<sequence>CTDLNAICKCAGKGLAVNSDCSCRKRCTCWDQWACCKKGGKIDENCQCIIPSKSTNGGGGGGGKPGKPGHWWKWKRDGLCGTQTACPLFDGSNEYECLDTQSHLESCGGCASEGTGRDCTAIAGAADVACVAGQCVVSKCLPGFEANSTSSCLPRLSAQL</sequence>
<dbReference type="GeneID" id="28981449"/>
<gene>
    <name evidence="2" type="ORF">CC85DRAFT_260682</name>
</gene>